<dbReference type="RefSeq" id="XP_060302051.1">
    <property type="nucleotide sequence ID" value="XM_060440952.1"/>
</dbReference>
<proteinExistence type="predicted"/>
<dbReference type="Proteomes" id="UP001172101">
    <property type="component" value="Unassembled WGS sequence"/>
</dbReference>
<gene>
    <name evidence="1" type="ORF">B0T26DRAFT_6878</name>
</gene>
<organism evidence="1 2">
    <name type="scientific">Lasiosphaeria miniovina</name>
    <dbReference type="NCBI Taxonomy" id="1954250"/>
    <lineage>
        <taxon>Eukaryota</taxon>
        <taxon>Fungi</taxon>
        <taxon>Dikarya</taxon>
        <taxon>Ascomycota</taxon>
        <taxon>Pezizomycotina</taxon>
        <taxon>Sordariomycetes</taxon>
        <taxon>Sordariomycetidae</taxon>
        <taxon>Sordariales</taxon>
        <taxon>Lasiosphaeriaceae</taxon>
        <taxon>Lasiosphaeria</taxon>
    </lineage>
</organism>
<evidence type="ECO:0000313" key="2">
    <source>
        <dbReference type="Proteomes" id="UP001172101"/>
    </source>
</evidence>
<evidence type="ECO:0000313" key="1">
    <source>
        <dbReference type="EMBL" id="KAK0733174.1"/>
    </source>
</evidence>
<dbReference type="EMBL" id="JAUIRO010000001">
    <property type="protein sequence ID" value="KAK0733174.1"/>
    <property type="molecule type" value="Genomic_DNA"/>
</dbReference>
<dbReference type="GeneID" id="85324222"/>
<keyword evidence="2" id="KW-1185">Reference proteome</keyword>
<name>A0AA40E9D2_9PEZI</name>
<sequence length="149" mass="16559">MVTTVSQLGNWQPAFKRTPFHAHFRGRQAVSKYVHLFAGAEQENVQLRKRNGQNSEPMEPQARIESLDALGVGATGAVASFGRSSAEPLSLPTRAIQQSPFTRRRHLRLRQPAVWPCLVVATSPRHHFPSLKWLSLVVCDVRPCRAGVG</sequence>
<accession>A0AA40E9D2</accession>
<reference evidence="1" key="1">
    <citation type="submission" date="2023-06" db="EMBL/GenBank/DDBJ databases">
        <title>Genome-scale phylogeny and comparative genomics of the fungal order Sordariales.</title>
        <authorList>
            <consortium name="Lawrence Berkeley National Laboratory"/>
            <person name="Hensen N."/>
            <person name="Bonometti L."/>
            <person name="Westerberg I."/>
            <person name="Brannstrom I.O."/>
            <person name="Guillou S."/>
            <person name="Cros-Aarteil S."/>
            <person name="Calhoun S."/>
            <person name="Haridas S."/>
            <person name="Kuo A."/>
            <person name="Mondo S."/>
            <person name="Pangilinan J."/>
            <person name="Riley R."/>
            <person name="LaButti K."/>
            <person name="Andreopoulos B."/>
            <person name="Lipzen A."/>
            <person name="Chen C."/>
            <person name="Yanf M."/>
            <person name="Daum C."/>
            <person name="Ng V."/>
            <person name="Clum A."/>
            <person name="Steindorff A."/>
            <person name="Ohm R."/>
            <person name="Martin F."/>
            <person name="Silar P."/>
            <person name="Natvig D."/>
            <person name="Lalanne C."/>
            <person name="Gautier V."/>
            <person name="Ament-velasquez S.L."/>
            <person name="Kruys A."/>
            <person name="Hutchinson M.I."/>
            <person name="Powell A.J."/>
            <person name="Barry K."/>
            <person name="Miller A.N."/>
            <person name="Grigoriev I.V."/>
            <person name="Debuchy R."/>
            <person name="Gladieux P."/>
            <person name="Thoren M.H."/>
            <person name="Johannesson H."/>
        </authorList>
    </citation>
    <scope>NUCLEOTIDE SEQUENCE</scope>
    <source>
        <strain evidence="1">SMH2392-1A</strain>
    </source>
</reference>
<comment type="caution">
    <text evidence="1">The sequence shown here is derived from an EMBL/GenBank/DDBJ whole genome shotgun (WGS) entry which is preliminary data.</text>
</comment>
<dbReference type="AlphaFoldDB" id="A0AA40E9D2"/>
<protein>
    <submittedName>
        <fullName evidence="1">Uncharacterized protein</fullName>
    </submittedName>
</protein>